<evidence type="ECO:0000313" key="1">
    <source>
        <dbReference type="EMBL" id="OEJ73302.1"/>
    </source>
</evidence>
<sequence>MFERIVLPNGTLPPLAPFPHAIRAGDFLFVTGQLAEDPNTGEVIVGPIDEQVRRVMDNLQLVLNHAGASLEKAVMARIFITDFRYYQTVNEIYASYFTDGKLPCRTTIGVVGLAGFGDVEIDLIVYCGE</sequence>
<dbReference type="GO" id="GO:0005829">
    <property type="term" value="C:cytosol"/>
    <property type="evidence" value="ECO:0007669"/>
    <property type="project" value="TreeGrafter"/>
</dbReference>
<dbReference type="PANTHER" id="PTHR11803">
    <property type="entry name" value="2-IMINOBUTANOATE/2-IMINOPROPANOATE DEAMINASE RIDA"/>
    <property type="match status" value="1"/>
</dbReference>
<name>A0A1E5QF50_9CYAN</name>
<dbReference type="Pfam" id="PF01042">
    <property type="entry name" value="Ribonuc_L-PSP"/>
    <property type="match status" value="1"/>
</dbReference>
<dbReference type="PANTHER" id="PTHR11803:SF39">
    <property type="entry name" value="2-IMINOBUTANOATE_2-IMINOPROPANOATE DEAMINASE"/>
    <property type="match status" value="1"/>
</dbReference>
<dbReference type="CDD" id="cd00448">
    <property type="entry name" value="YjgF_YER057c_UK114_family"/>
    <property type="match status" value="1"/>
</dbReference>
<dbReference type="GO" id="GO:0019239">
    <property type="term" value="F:deaminase activity"/>
    <property type="evidence" value="ECO:0007669"/>
    <property type="project" value="TreeGrafter"/>
</dbReference>
<dbReference type="AlphaFoldDB" id="A0A1E5QF50"/>
<dbReference type="RefSeq" id="WP_069969091.1">
    <property type="nucleotide sequence ID" value="NZ_CM124774.1"/>
</dbReference>
<reference evidence="1" key="1">
    <citation type="submission" date="2016-09" db="EMBL/GenBank/DDBJ databases">
        <title>Draft genome of thermotolerant cyanobacterium Desertifilum sp. strain IPPAS B-1220.</title>
        <authorList>
            <person name="Sinetova M.A."/>
            <person name="Bolakhan K."/>
            <person name="Zayadan B.K."/>
            <person name="Mironov K.S."/>
            <person name="Ustinova V."/>
            <person name="Kupriyanova E.V."/>
            <person name="Sidorov R.A."/>
            <person name="Skrypnik A.N."/>
            <person name="Gogoleva N.E."/>
            <person name="Gogolev Y.V."/>
            <person name="Los D.A."/>
        </authorList>
    </citation>
    <scope>NUCLEOTIDE SEQUENCE [LARGE SCALE GENOMIC DNA]</scope>
    <source>
        <strain evidence="1">IPPAS B-1220</strain>
    </source>
</reference>
<protein>
    <submittedName>
        <fullName evidence="1">Enamine deaminase RidA</fullName>
    </submittedName>
</protein>
<dbReference type="SUPFAM" id="SSF55298">
    <property type="entry name" value="YjgF-like"/>
    <property type="match status" value="1"/>
</dbReference>
<dbReference type="InterPro" id="IPR006175">
    <property type="entry name" value="YjgF/YER057c/UK114"/>
</dbReference>
<comment type="caution">
    <text evidence="1">The sequence shown here is derived from an EMBL/GenBank/DDBJ whole genome shotgun (WGS) entry which is preliminary data.</text>
</comment>
<dbReference type="OrthoDB" id="9803101at2"/>
<organism evidence="1">
    <name type="scientific">Desertifilum tharense IPPAS B-1220</name>
    <dbReference type="NCBI Taxonomy" id="1781255"/>
    <lineage>
        <taxon>Bacteria</taxon>
        <taxon>Bacillati</taxon>
        <taxon>Cyanobacteriota</taxon>
        <taxon>Cyanophyceae</taxon>
        <taxon>Desertifilales</taxon>
        <taxon>Desertifilaceae</taxon>
        <taxon>Desertifilum</taxon>
    </lineage>
</organism>
<proteinExistence type="predicted"/>
<gene>
    <name evidence="1" type="ORF">BH720_20540</name>
</gene>
<accession>A0A1E5QF50</accession>
<dbReference type="EMBL" id="MJGC01000093">
    <property type="protein sequence ID" value="OEJ73302.1"/>
    <property type="molecule type" value="Genomic_DNA"/>
</dbReference>
<dbReference type="InterPro" id="IPR035959">
    <property type="entry name" value="RutC-like_sf"/>
</dbReference>
<dbReference type="Gene3D" id="3.30.1330.40">
    <property type="entry name" value="RutC-like"/>
    <property type="match status" value="1"/>
</dbReference>
<dbReference type="STRING" id="1781255.BH720_20540"/>